<dbReference type="AlphaFoldDB" id="A0A9P1KHB4"/>
<reference evidence="1 2" key="1">
    <citation type="submission" date="2014-02" db="EMBL/GenBank/DDBJ databases">
        <authorList>
            <person name="Genoscope - CEA"/>
        </authorList>
    </citation>
    <scope>NUCLEOTIDE SEQUENCE [LARGE SCALE GENOMIC DNA]</scope>
    <source>
        <strain evidence="1 2">PCC 8005</strain>
    </source>
</reference>
<organism evidence="1 2">
    <name type="scientific">Limnospira indica PCC 8005</name>
    <dbReference type="NCBI Taxonomy" id="376219"/>
    <lineage>
        <taxon>Bacteria</taxon>
        <taxon>Bacillati</taxon>
        <taxon>Cyanobacteriota</taxon>
        <taxon>Cyanophyceae</taxon>
        <taxon>Oscillatoriophycideae</taxon>
        <taxon>Oscillatoriales</taxon>
        <taxon>Sirenicapillariaceae</taxon>
        <taxon>Limnospira</taxon>
    </lineage>
</organism>
<name>A0A9P1KHB4_9CYAN</name>
<evidence type="ECO:0000313" key="1">
    <source>
        <dbReference type="EMBL" id="CDM95952.1"/>
    </source>
</evidence>
<evidence type="ECO:0000313" key="2">
    <source>
        <dbReference type="Proteomes" id="UP000032946"/>
    </source>
</evidence>
<keyword evidence="2" id="KW-1185">Reference proteome</keyword>
<dbReference type="EMBL" id="FO818640">
    <property type="protein sequence ID" value="CDM95952.1"/>
    <property type="molecule type" value="Genomic_DNA"/>
</dbReference>
<proteinExistence type="predicted"/>
<dbReference type="Proteomes" id="UP000032946">
    <property type="component" value="Chromosome"/>
</dbReference>
<accession>A0A9P1KHB4</accession>
<protein>
    <submittedName>
        <fullName evidence="1">Uncharacterized protein</fullName>
    </submittedName>
</protein>
<sequence length="58" mass="6282">MLQGSIDLQIFDGNLATENGLNLGIIKLPYYGGIHTENLLIELITNQTEGLAIDSHSV</sequence>
<gene>
    <name evidence="1" type="ORF">ARTHRO_40358</name>
</gene>